<dbReference type="Gene3D" id="3.15.10.10">
    <property type="entry name" value="Bactericidal permeability-increasing protein, domain 1"/>
    <property type="match status" value="1"/>
</dbReference>
<dbReference type="GO" id="GO:0045087">
    <property type="term" value="P:innate immune response"/>
    <property type="evidence" value="ECO:0007669"/>
    <property type="project" value="UniProtKB-UniRule"/>
</dbReference>
<feature type="domain" description="Lipid-binding serum glycoprotein N-terminal" evidence="13">
    <location>
        <begin position="110"/>
        <end position="333"/>
    </location>
</feature>
<evidence type="ECO:0000259" key="14">
    <source>
        <dbReference type="SMART" id="SM00329"/>
    </source>
</evidence>
<keyword evidence="8 12" id="KW-0044">Antibiotic</keyword>
<dbReference type="Pfam" id="PF02886">
    <property type="entry name" value="LBP_BPI_CETP_C"/>
    <property type="match status" value="1"/>
</dbReference>
<dbReference type="CDD" id="cd00025">
    <property type="entry name" value="BPI1"/>
    <property type="match status" value="1"/>
</dbReference>
<feature type="domain" description="Lipid-binding serum glycoprotein C-terminal" evidence="14">
    <location>
        <begin position="348"/>
        <end position="551"/>
    </location>
</feature>
<organism evidence="15 16">
    <name type="scientific">Coregonus suidteri</name>
    <dbReference type="NCBI Taxonomy" id="861788"/>
    <lineage>
        <taxon>Eukaryota</taxon>
        <taxon>Metazoa</taxon>
        <taxon>Chordata</taxon>
        <taxon>Craniata</taxon>
        <taxon>Vertebrata</taxon>
        <taxon>Euteleostomi</taxon>
        <taxon>Actinopterygii</taxon>
        <taxon>Neopterygii</taxon>
        <taxon>Teleostei</taxon>
        <taxon>Protacanthopterygii</taxon>
        <taxon>Salmoniformes</taxon>
        <taxon>Salmonidae</taxon>
        <taxon>Coregoninae</taxon>
        <taxon>Coregonus</taxon>
    </lineage>
</organism>
<dbReference type="SUPFAM" id="SSF55394">
    <property type="entry name" value="Bactericidal permeability-increasing protein, BPI"/>
    <property type="match status" value="2"/>
</dbReference>
<evidence type="ECO:0000313" key="15">
    <source>
        <dbReference type="EMBL" id="KAK6321655.1"/>
    </source>
</evidence>
<dbReference type="SMART" id="SM00328">
    <property type="entry name" value="BPI1"/>
    <property type="match status" value="1"/>
</dbReference>
<dbReference type="SMART" id="SM00329">
    <property type="entry name" value="BPI2"/>
    <property type="match status" value="1"/>
</dbReference>
<evidence type="ECO:0000259" key="13">
    <source>
        <dbReference type="SMART" id="SM00328"/>
    </source>
</evidence>
<dbReference type="PANTHER" id="PTHR10504">
    <property type="entry name" value="BACTERICIDAL PERMEABILITY-INCREASING BPI PROTEIN-RELATED"/>
    <property type="match status" value="1"/>
</dbReference>
<comment type="subunit">
    <text evidence="11 12">Monomer. Homodimer; disulfide-linked.</text>
</comment>
<evidence type="ECO:0000256" key="5">
    <source>
        <dbReference type="ARBA" id="ARBA00022529"/>
    </source>
</evidence>
<dbReference type="InterPro" id="IPR017943">
    <property type="entry name" value="Bactericidal_perm-incr_a/b_dom"/>
</dbReference>
<proteinExistence type="inferred from homology"/>
<comment type="domain">
    <text evidence="12">The N- and C-terminal barrels adopt an identical fold despite having only 13% of conserved residues.</text>
</comment>
<keyword evidence="6 12" id="KW-0399">Innate immunity</keyword>
<evidence type="ECO:0000256" key="6">
    <source>
        <dbReference type="ARBA" id="ARBA00022588"/>
    </source>
</evidence>
<comment type="caution">
    <text evidence="15">The sequence shown here is derived from an EMBL/GenBank/DDBJ whole genome shotgun (WGS) entry which is preliminary data.</text>
</comment>
<dbReference type="FunFam" id="3.15.10.10:FF:000001">
    <property type="entry name" value="phospholipid transfer protein-like"/>
    <property type="match status" value="1"/>
</dbReference>
<evidence type="ECO:0000256" key="1">
    <source>
        <dbReference type="ARBA" id="ARBA00004613"/>
    </source>
</evidence>
<evidence type="ECO:0000256" key="10">
    <source>
        <dbReference type="ARBA" id="ARBA00023180"/>
    </source>
</evidence>
<accession>A0AAN8MD58</accession>
<dbReference type="GO" id="GO:0050829">
    <property type="term" value="P:defense response to Gram-negative bacterium"/>
    <property type="evidence" value="ECO:0007669"/>
    <property type="project" value="UniProtKB-UniRule"/>
</dbReference>
<keyword evidence="4 12" id="KW-0964">Secreted</keyword>
<gene>
    <name evidence="15" type="ORF">J4Q44_G00086310</name>
</gene>
<dbReference type="InterPro" id="IPR032942">
    <property type="entry name" value="BPI/LBP/Plunc"/>
</dbReference>
<dbReference type="InterPro" id="IPR001124">
    <property type="entry name" value="Lipid-bd_serum_glycop_C"/>
</dbReference>
<sequence>MTIVHHGASDWLPDHETAQQQKEVHKYNVEMQSSLTRPSLAQTGYRGATSGMEAARANSMEARVQQQQKFFTTFLPVHKVTAVKMSPCCWLALLALVPLTLATNPGVKVKLTEKGIEYGKQIGMASLQQKLKTMKVPDLSGTERVAPIGKVKYSLTGMTIVNLGLPKSALALVPSTAISLTITNAFISLHGNWKIRYLSFIKDSGSFDLEVNGLTITDSITMKSDETGRPTVSSVNCVANVGSASIKFHGGASWLYNLFSAYIDKALRSALQKQICPLVADAITDMNPHLKTLNVLAKVDKYAEVQYSMVTSPTISNSSIDFSLKGEFYNIGKHQEPPFSPTPFSLPPQVNNILYIGISAFTINSAGFVYNNAGALSFYITDDMIPPSSPIRLNTRTFGALIPEIAKRFPGMMMKLLVKTVKEPTIFFEPNNVTVQASGTVTAYAIQTNTTLSPLFVLNMEGSVSARLYVTGMKLAGAVTLNKIEMTLETTYVGQFQVRSLDNIFLMVLKVAVIPKVNARLEKGFPLPSIGKMNLVNTQLQVLKDYMLIGTDVQFTG</sequence>
<keyword evidence="7 12" id="KW-0391">Immunity</keyword>
<evidence type="ECO:0000256" key="7">
    <source>
        <dbReference type="ARBA" id="ARBA00022859"/>
    </source>
</evidence>
<keyword evidence="10 12" id="KW-0325">Glycoprotein</keyword>
<evidence type="ECO:0000256" key="4">
    <source>
        <dbReference type="ARBA" id="ARBA00022525"/>
    </source>
</evidence>
<dbReference type="GO" id="GO:0005615">
    <property type="term" value="C:extracellular space"/>
    <property type="evidence" value="ECO:0007669"/>
    <property type="project" value="UniProtKB-UniRule"/>
</dbReference>
<keyword evidence="5 12" id="KW-0929">Antimicrobial</keyword>
<evidence type="ECO:0000256" key="11">
    <source>
        <dbReference type="ARBA" id="ARBA00025943"/>
    </source>
</evidence>
<comment type="similarity">
    <text evidence="2">Belongs to the BPI/LBP/Plunc superfamily. BPI/LBP family.</text>
</comment>
<evidence type="ECO:0000256" key="2">
    <source>
        <dbReference type="ARBA" id="ARBA00007292"/>
    </source>
</evidence>
<evidence type="ECO:0000256" key="12">
    <source>
        <dbReference type="RuleBase" id="RU369039"/>
    </source>
</evidence>
<dbReference type="Pfam" id="PF01273">
    <property type="entry name" value="LBP_BPI_CETP"/>
    <property type="match status" value="1"/>
</dbReference>
<comment type="subcellular location">
    <subcellularLocation>
        <location evidence="1 12">Secreted</location>
    </subcellularLocation>
</comment>
<name>A0AAN8MD58_9TELE</name>
<dbReference type="Gene3D" id="3.15.20.10">
    <property type="entry name" value="Bactericidal permeability-increasing protein, domain 2"/>
    <property type="match status" value="1"/>
</dbReference>
<evidence type="ECO:0000256" key="8">
    <source>
        <dbReference type="ARBA" id="ARBA00023022"/>
    </source>
</evidence>
<dbReference type="AlphaFoldDB" id="A0AAN8MD58"/>
<comment type="function">
    <text evidence="12">The cytotoxic action of BPI is limited to many species of Gram-negative bacteria; this specificity may be explained by a strong affinity of the very basic N-terminal half for the negatively charged lipopolysaccharides that are unique to the Gram-negative bacterial outer envelope.</text>
</comment>
<protein>
    <recommendedName>
        <fullName evidence="3 12">Bactericidal permeability-increasing protein</fullName>
        <shortName evidence="12">BPI</shortName>
    </recommendedName>
</protein>
<dbReference type="EMBL" id="JAGTTL010000006">
    <property type="protein sequence ID" value="KAK6321655.1"/>
    <property type="molecule type" value="Genomic_DNA"/>
</dbReference>
<keyword evidence="12" id="KW-0732">Signal</keyword>
<dbReference type="InterPro" id="IPR017942">
    <property type="entry name" value="Lipid-bd_serum_glycop_N"/>
</dbReference>
<keyword evidence="9 12" id="KW-1015">Disulfide bond</keyword>
<comment type="domain">
    <text evidence="12">The N-terminal region may be exposed to the interior of the granule, whereas the C-terminal portion may be embedded in the membrane. During phagocytosis and degranulation, proteases may be released and activated and cleave BPI at the junction of the N- and C-terminal portions of the molecule, providing controlled release of the N-terminal antibacterial fragment when bacteria are ingested.</text>
</comment>
<reference evidence="15 16" key="1">
    <citation type="submission" date="2021-04" db="EMBL/GenBank/DDBJ databases">
        <authorList>
            <person name="De Guttry C."/>
            <person name="Zahm M."/>
            <person name="Klopp C."/>
            <person name="Cabau C."/>
            <person name="Louis A."/>
            <person name="Berthelot C."/>
            <person name="Parey E."/>
            <person name="Roest Crollius H."/>
            <person name="Montfort J."/>
            <person name="Robinson-Rechavi M."/>
            <person name="Bucao C."/>
            <person name="Bouchez O."/>
            <person name="Gislard M."/>
            <person name="Lluch J."/>
            <person name="Milhes M."/>
            <person name="Lampietro C."/>
            <person name="Lopez Roques C."/>
            <person name="Donnadieu C."/>
            <person name="Braasch I."/>
            <person name="Desvignes T."/>
            <person name="Postlethwait J."/>
            <person name="Bobe J."/>
            <person name="Wedekind C."/>
            <person name="Guiguen Y."/>
        </authorList>
    </citation>
    <scope>NUCLEOTIDE SEQUENCE [LARGE SCALE GENOMIC DNA]</scope>
    <source>
        <strain evidence="15">Cs_M1</strain>
        <tissue evidence="15">Blood</tissue>
    </source>
</reference>
<evidence type="ECO:0000256" key="9">
    <source>
        <dbReference type="ARBA" id="ARBA00023157"/>
    </source>
</evidence>
<keyword evidence="16" id="KW-1185">Reference proteome</keyword>
<dbReference type="FunFam" id="3.15.20.10:FF:000001">
    <property type="entry name" value="Phospholipid transfer protein"/>
    <property type="match status" value="1"/>
</dbReference>
<dbReference type="GO" id="GO:0008289">
    <property type="term" value="F:lipid binding"/>
    <property type="evidence" value="ECO:0007669"/>
    <property type="project" value="InterPro"/>
</dbReference>
<dbReference type="Proteomes" id="UP001356427">
    <property type="component" value="Unassembled WGS sequence"/>
</dbReference>
<dbReference type="PANTHER" id="PTHR10504:SF84">
    <property type="entry name" value="BACTERICIDAL PERMEABILITY-INCREASING PROTEIN"/>
    <property type="match status" value="1"/>
</dbReference>
<evidence type="ECO:0000256" key="3">
    <source>
        <dbReference type="ARBA" id="ARBA00017827"/>
    </source>
</evidence>
<evidence type="ECO:0000313" key="16">
    <source>
        <dbReference type="Proteomes" id="UP001356427"/>
    </source>
</evidence>